<evidence type="ECO:0000313" key="5">
    <source>
        <dbReference type="Proteomes" id="UP000681425"/>
    </source>
</evidence>
<keyword evidence="5" id="KW-1185">Reference proteome</keyword>
<dbReference type="Proteomes" id="UP000681425">
    <property type="component" value="Chromosome"/>
</dbReference>
<dbReference type="InterPro" id="IPR001789">
    <property type="entry name" value="Sig_transdc_resp-reg_receiver"/>
</dbReference>
<feature type="domain" description="Response regulatory" evidence="3">
    <location>
        <begin position="27"/>
        <end position="143"/>
    </location>
</feature>
<dbReference type="Pfam" id="PF00072">
    <property type="entry name" value="Response_reg"/>
    <property type="match status" value="1"/>
</dbReference>
<gene>
    <name evidence="4" type="ORF">KFK14_17430</name>
</gene>
<dbReference type="PROSITE" id="PS50110">
    <property type="entry name" value="RESPONSE_REGULATORY"/>
    <property type="match status" value="1"/>
</dbReference>
<dbReference type="InterPro" id="IPR050595">
    <property type="entry name" value="Bact_response_regulator"/>
</dbReference>
<dbReference type="KEGG" id="spph:KFK14_17430"/>
<sequence length="206" mass="22921">MQIFTRTRDDGAEDRDHDPRPVLRRIRLLVVDENATALSVMGRRLSHMGYDVVLAENGFVGLNTLMAQKFDLIIIDMGMQMLSGIATMKKMRASGLLGQASVMMITGQSDSAGIVEALEAGADDQIVKPFDFEILDARIRHVVTRAQRIGELSRYNDELDARIARRAMELGEARATLEEMQADRARLVASIQALHDELERVNLAKG</sequence>
<evidence type="ECO:0000313" key="4">
    <source>
        <dbReference type="EMBL" id="QUT04799.1"/>
    </source>
</evidence>
<organism evidence="4 5">
    <name type="scientific">Sphingobium phenoxybenzoativorans</name>
    <dbReference type="NCBI Taxonomy" id="1592790"/>
    <lineage>
        <taxon>Bacteria</taxon>
        <taxon>Pseudomonadati</taxon>
        <taxon>Pseudomonadota</taxon>
        <taxon>Alphaproteobacteria</taxon>
        <taxon>Sphingomonadales</taxon>
        <taxon>Sphingomonadaceae</taxon>
        <taxon>Sphingobium</taxon>
    </lineage>
</organism>
<dbReference type="Gene3D" id="3.40.50.2300">
    <property type="match status" value="1"/>
</dbReference>
<dbReference type="EMBL" id="CP073910">
    <property type="protein sequence ID" value="QUT04799.1"/>
    <property type="molecule type" value="Genomic_DNA"/>
</dbReference>
<reference evidence="4" key="1">
    <citation type="submission" date="2021-04" db="EMBL/GenBank/DDBJ databases">
        <title>Isolation of p-tert-butylphenol degrading bacteria Sphingobium phenoxybenzoativorans Tas13 from active sludge.</title>
        <authorList>
            <person name="Li Y."/>
        </authorList>
    </citation>
    <scope>NUCLEOTIDE SEQUENCE</scope>
    <source>
        <strain evidence="4">Tas13</strain>
    </source>
</reference>
<accession>A0A975K4R8</accession>
<dbReference type="PANTHER" id="PTHR44591:SF3">
    <property type="entry name" value="RESPONSE REGULATORY DOMAIN-CONTAINING PROTEIN"/>
    <property type="match status" value="1"/>
</dbReference>
<evidence type="ECO:0000259" key="3">
    <source>
        <dbReference type="PROSITE" id="PS50110"/>
    </source>
</evidence>
<dbReference type="SUPFAM" id="SSF52172">
    <property type="entry name" value="CheY-like"/>
    <property type="match status" value="1"/>
</dbReference>
<protein>
    <submittedName>
        <fullName evidence="4">Response regulator</fullName>
    </submittedName>
</protein>
<name>A0A975K4R8_9SPHN</name>
<proteinExistence type="predicted"/>
<dbReference type="RefSeq" id="WP_070155211.1">
    <property type="nucleotide sequence ID" value="NZ_CP073910.1"/>
</dbReference>
<dbReference type="SMART" id="SM00448">
    <property type="entry name" value="REC"/>
    <property type="match status" value="1"/>
</dbReference>
<evidence type="ECO:0000256" key="2">
    <source>
        <dbReference type="PROSITE-ProRule" id="PRU00169"/>
    </source>
</evidence>
<feature type="modified residue" description="4-aspartylphosphate" evidence="2">
    <location>
        <position position="76"/>
    </location>
</feature>
<dbReference type="AlphaFoldDB" id="A0A975K4R8"/>
<dbReference type="GO" id="GO:0000160">
    <property type="term" value="P:phosphorelay signal transduction system"/>
    <property type="evidence" value="ECO:0007669"/>
    <property type="project" value="InterPro"/>
</dbReference>
<dbReference type="PANTHER" id="PTHR44591">
    <property type="entry name" value="STRESS RESPONSE REGULATOR PROTEIN 1"/>
    <property type="match status" value="1"/>
</dbReference>
<dbReference type="InterPro" id="IPR011006">
    <property type="entry name" value="CheY-like_superfamily"/>
</dbReference>
<evidence type="ECO:0000256" key="1">
    <source>
        <dbReference type="ARBA" id="ARBA00022553"/>
    </source>
</evidence>
<dbReference type="OrthoDB" id="7469626at2"/>
<keyword evidence="1 2" id="KW-0597">Phosphoprotein</keyword>